<dbReference type="FunFam" id="3.30.420.10:FF:000002">
    <property type="entry name" value="Crossover junction endodeoxyribonuclease RuvC"/>
    <property type="match status" value="1"/>
</dbReference>
<dbReference type="EC" id="3.1.21.10" evidence="13 14"/>
<dbReference type="Gene3D" id="3.30.420.10">
    <property type="entry name" value="Ribonuclease H-like superfamily/Ribonuclease H"/>
    <property type="match status" value="1"/>
</dbReference>
<comment type="cofactor">
    <cofactor evidence="13">
        <name>Mg(2+)</name>
        <dbReference type="ChEBI" id="CHEBI:18420"/>
    </cofactor>
    <text evidence="13">Binds 2 Mg(2+) ion per subunit.</text>
</comment>
<feature type="binding site" evidence="13">
    <location>
        <position position="67"/>
    </location>
    <ligand>
        <name>Mg(2+)</name>
        <dbReference type="ChEBI" id="CHEBI:18420"/>
        <label>2</label>
    </ligand>
</feature>
<comment type="catalytic activity">
    <reaction evidence="12 13">
        <text>Endonucleolytic cleavage at a junction such as a reciprocal single-stranded crossover between two homologous DNA duplexes (Holliday junction).</text>
        <dbReference type="EC" id="3.1.21.10"/>
    </reaction>
</comment>
<dbReference type="Pfam" id="PF02075">
    <property type="entry name" value="RuvC"/>
    <property type="match status" value="1"/>
</dbReference>
<feature type="binding site" evidence="13">
    <location>
        <position position="140"/>
    </location>
    <ligand>
        <name>Mg(2+)</name>
        <dbReference type="ChEBI" id="CHEBI:18420"/>
        <label>1</label>
    </ligand>
</feature>
<dbReference type="InterPro" id="IPR012337">
    <property type="entry name" value="RNaseH-like_sf"/>
</dbReference>
<dbReference type="GO" id="GO:0003677">
    <property type="term" value="F:DNA binding"/>
    <property type="evidence" value="ECO:0007669"/>
    <property type="project" value="UniProtKB-KW"/>
</dbReference>
<name>A0A7C3RI17_DICTH</name>
<evidence type="ECO:0000256" key="12">
    <source>
        <dbReference type="ARBA" id="ARBA00029354"/>
    </source>
</evidence>
<keyword evidence="3 13" id="KW-0540">Nuclease</keyword>
<evidence type="ECO:0000313" key="15">
    <source>
        <dbReference type="EMBL" id="HFX13338.1"/>
    </source>
</evidence>
<reference evidence="15" key="1">
    <citation type="journal article" date="2020" name="mSystems">
        <title>Genome- and Community-Level Interaction Insights into Carbon Utilization and Element Cycling Functions of Hydrothermarchaeota in Hydrothermal Sediment.</title>
        <authorList>
            <person name="Zhou Z."/>
            <person name="Liu Y."/>
            <person name="Xu W."/>
            <person name="Pan J."/>
            <person name="Luo Z.H."/>
            <person name="Li M."/>
        </authorList>
    </citation>
    <scope>NUCLEOTIDE SEQUENCE [LARGE SCALE GENOMIC DNA]</scope>
    <source>
        <strain evidence="15">SpSt-81</strain>
    </source>
</reference>
<evidence type="ECO:0000256" key="1">
    <source>
        <dbReference type="ARBA" id="ARBA00009518"/>
    </source>
</evidence>
<dbReference type="InterPro" id="IPR020563">
    <property type="entry name" value="X-over_junc_endoDNase_Mg_BS"/>
</dbReference>
<evidence type="ECO:0000256" key="6">
    <source>
        <dbReference type="ARBA" id="ARBA00022763"/>
    </source>
</evidence>
<dbReference type="PRINTS" id="PR00696">
    <property type="entry name" value="RSOLVASERUVC"/>
</dbReference>
<evidence type="ECO:0000256" key="2">
    <source>
        <dbReference type="ARBA" id="ARBA00022490"/>
    </source>
</evidence>
<evidence type="ECO:0000256" key="13">
    <source>
        <dbReference type="HAMAP-Rule" id="MF_00034"/>
    </source>
</evidence>
<keyword evidence="10 13" id="KW-0233">DNA recombination</keyword>
<evidence type="ECO:0000256" key="9">
    <source>
        <dbReference type="ARBA" id="ARBA00023125"/>
    </source>
</evidence>
<dbReference type="NCBIfam" id="NF000711">
    <property type="entry name" value="PRK00039.2-1"/>
    <property type="match status" value="1"/>
</dbReference>
<accession>A0A7C3RI17</accession>
<feature type="active site" evidence="13">
    <location>
        <position position="67"/>
    </location>
</feature>
<keyword evidence="11 13" id="KW-0234">DNA repair</keyword>
<gene>
    <name evidence="13 15" type="primary">ruvC</name>
    <name evidence="15" type="ORF">ENW00_04145</name>
</gene>
<keyword evidence="5 13" id="KW-0255">Endonuclease</keyword>
<evidence type="ECO:0000256" key="5">
    <source>
        <dbReference type="ARBA" id="ARBA00022759"/>
    </source>
</evidence>
<comment type="caution">
    <text evidence="15">The sequence shown here is derived from an EMBL/GenBank/DDBJ whole genome shotgun (WGS) entry which is preliminary data.</text>
</comment>
<evidence type="ECO:0000256" key="3">
    <source>
        <dbReference type="ARBA" id="ARBA00022722"/>
    </source>
</evidence>
<keyword evidence="6 13" id="KW-0227">DNA damage</keyword>
<keyword evidence="8 13" id="KW-0460">Magnesium</keyword>
<dbReference type="PANTHER" id="PTHR30194:SF3">
    <property type="entry name" value="CROSSOVER JUNCTION ENDODEOXYRIBONUCLEASE RUVC"/>
    <property type="match status" value="1"/>
</dbReference>
<dbReference type="HAMAP" id="MF_00034">
    <property type="entry name" value="RuvC"/>
    <property type="match status" value="1"/>
</dbReference>
<dbReference type="GO" id="GO:0006281">
    <property type="term" value="P:DNA repair"/>
    <property type="evidence" value="ECO:0007669"/>
    <property type="project" value="UniProtKB-UniRule"/>
</dbReference>
<evidence type="ECO:0000256" key="8">
    <source>
        <dbReference type="ARBA" id="ARBA00022842"/>
    </source>
</evidence>
<comment type="subcellular location">
    <subcellularLocation>
        <location evidence="13">Cytoplasm</location>
    </subcellularLocation>
</comment>
<keyword evidence="2 13" id="KW-0963">Cytoplasm</keyword>
<comment type="subunit">
    <text evidence="13">Homodimer which binds Holliday junction (HJ) DNA. The HJ becomes 2-fold symmetrical on binding to RuvC with unstacked arms; it has a different conformation from HJ DNA in complex with RuvA. In the full resolvosome a probable DNA-RuvA(4)-RuvB(12)-RuvC(2) complex forms which resolves the HJ.</text>
</comment>
<evidence type="ECO:0000256" key="14">
    <source>
        <dbReference type="NCBIfam" id="TIGR00228"/>
    </source>
</evidence>
<evidence type="ECO:0000256" key="4">
    <source>
        <dbReference type="ARBA" id="ARBA00022723"/>
    </source>
</evidence>
<keyword evidence="9 13" id="KW-0238">DNA-binding</keyword>
<dbReference type="PANTHER" id="PTHR30194">
    <property type="entry name" value="CROSSOVER JUNCTION ENDODEOXYRIBONUCLEASE RUVC"/>
    <property type="match status" value="1"/>
</dbReference>
<feature type="active site" evidence="13">
    <location>
        <position position="7"/>
    </location>
</feature>
<evidence type="ECO:0000256" key="11">
    <source>
        <dbReference type="ARBA" id="ARBA00023204"/>
    </source>
</evidence>
<dbReference type="CDD" id="cd16962">
    <property type="entry name" value="RuvC"/>
    <property type="match status" value="1"/>
</dbReference>
<evidence type="ECO:0000256" key="10">
    <source>
        <dbReference type="ARBA" id="ARBA00023172"/>
    </source>
</evidence>
<dbReference type="EMBL" id="DTIN01000014">
    <property type="protein sequence ID" value="HFX13338.1"/>
    <property type="molecule type" value="Genomic_DNA"/>
</dbReference>
<dbReference type="GO" id="GO:0008821">
    <property type="term" value="F:crossover junction DNA endonuclease activity"/>
    <property type="evidence" value="ECO:0007669"/>
    <property type="project" value="UniProtKB-UniRule"/>
</dbReference>
<dbReference type="SUPFAM" id="SSF53098">
    <property type="entry name" value="Ribonuclease H-like"/>
    <property type="match status" value="1"/>
</dbReference>
<dbReference type="InterPro" id="IPR002176">
    <property type="entry name" value="X-over_junc_endoDNase_RuvC"/>
</dbReference>
<sequence>MKVLGLDPGTAITGFGILNKEEDYINVIDYGALITPSNWSLGRRLNYLYDQISALLESYDPDIVVMENIFFNKNVKTAISIGQSQGIILLAVYQHQKEIFMFSPLEVKLSIVGYGRASKSQIQYMVKEVLNLKDIPKPDDTADALAIALAYIYSRGENI</sequence>
<evidence type="ECO:0000256" key="7">
    <source>
        <dbReference type="ARBA" id="ARBA00022801"/>
    </source>
</evidence>
<protein>
    <recommendedName>
        <fullName evidence="13 14">Crossover junction endodeoxyribonuclease RuvC</fullName>
        <ecNumber evidence="13 14">3.1.21.10</ecNumber>
    </recommendedName>
    <alternativeName>
        <fullName evidence="13">Holliday junction nuclease RuvC</fullName>
    </alternativeName>
    <alternativeName>
        <fullName evidence="13">Holliday junction resolvase RuvC</fullName>
    </alternativeName>
</protein>
<dbReference type="GO" id="GO:0005737">
    <property type="term" value="C:cytoplasm"/>
    <property type="evidence" value="ECO:0007669"/>
    <property type="project" value="UniProtKB-SubCell"/>
</dbReference>
<comment type="function">
    <text evidence="13">The RuvA-RuvB-RuvC complex processes Holliday junction (HJ) DNA during genetic recombination and DNA repair. Endonuclease that resolves HJ intermediates. Cleaves cruciform DNA by making single-stranded nicks across the HJ at symmetrical positions within the homologous arms, yielding a 5'-phosphate and a 3'-hydroxyl group; requires a central core of homology in the junction. The consensus cleavage sequence is 5'-(A/T)TT(C/G)-3'. Cleavage occurs on the 3'-side of the TT dinucleotide at the point of strand exchange. HJ branch migration catalyzed by RuvA-RuvB allows RuvC to scan DNA until it finds its consensus sequence, where it cleaves and resolves the cruciform DNA.</text>
</comment>
<dbReference type="InterPro" id="IPR036397">
    <property type="entry name" value="RNaseH_sf"/>
</dbReference>
<feature type="binding site" evidence="13">
    <location>
        <position position="7"/>
    </location>
    <ligand>
        <name>Mg(2+)</name>
        <dbReference type="ChEBI" id="CHEBI:18420"/>
        <label>1</label>
    </ligand>
</feature>
<organism evidence="15">
    <name type="scientific">Dictyoglomus thermophilum</name>
    <dbReference type="NCBI Taxonomy" id="14"/>
    <lineage>
        <taxon>Bacteria</taxon>
        <taxon>Pseudomonadati</taxon>
        <taxon>Dictyoglomota</taxon>
        <taxon>Dictyoglomia</taxon>
        <taxon>Dictyoglomales</taxon>
        <taxon>Dictyoglomaceae</taxon>
        <taxon>Dictyoglomus</taxon>
    </lineage>
</organism>
<dbReference type="AlphaFoldDB" id="A0A7C3RI17"/>
<keyword evidence="7 13" id="KW-0378">Hydrolase</keyword>
<keyword evidence="4 13" id="KW-0479">Metal-binding</keyword>
<comment type="similarity">
    <text evidence="1 13">Belongs to the RuvC family.</text>
</comment>
<dbReference type="GO" id="GO:0048476">
    <property type="term" value="C:Holliday junction resolvase complex"/>
    <property type="evidence" value="ECO:0007669"/>
    <property type="project" value="UniProtKB-UniRule"/>
</dbReference>
<dbReference type="GO" id="GO:0000287">
    <property type="term" value="F:magnesium ion binding"/>
    <property type="evidence" value="ECO:0007669"/>
    <property type="project" value="UniProtKB-UniRule"/>
</dbReference>
<dbReference type="NCBIfam" id="TIGR00228">
    <property type="entry name" value="ruvC"/>
    <property type="match status" value="1"/>
</dbReference>
<dbReference type="PROSITE" id="PS01321">
    <property type="entry name" value="RUVC"/>
    <property type="match status" value="1"/>
</dbReference>
<dbReference type="GO" id="GO:0006310">
    <property type="term" value="P:DNA recombination"/>
    <property type="evidence" value="ECO:0007669"/>
    <property type="project" value="UniProtKB-UniRule"/>
</dbReference>
<proteinExistence type="inferred from homology"/>
<feature type="active site" evidence="13">
    <location>
        <position position="140"/>
    </location>
</feature>